<keyword evidence="1" id="KW-0472">Membrane</keyword>
<feature type="transmembrane region" description="Helical" evidence="1">
    <location>
        <begin position="105"/>
        <end position="123"/>
    </location>
</feature>
<name>A0AAN5CLU6_9BILA</name>
<evidence type="ECO:0000313" key="2">
    <source>
        <dbReference type="EMBL" id="GMR46763.1"/>
    </source>
</evidence>
<keyword evidence="1" id="KW-1133">Transmembrane helix</keyword>
<reference evidence="3" key="1">
    <citation type="submission" date="2022-10" db="EMBL/GenBank/DDBJ databases">
        <title>Genome assembly of Pristionchus species.</title>
        <authorList>
            <person name="Yoshida K."/>
            <person name="Sommer R.J."/>
        </authorList>
    </citation>
    <scope>NUCLEOTIDE SEQUENCE [LARGE SCALE GENOMIC DNA]</scope>
    <source>
        <strain evidence="3">RS5460</strain>
    </source>
</reference>
<dbReference type="Proteomes" id="UP001328107">
    <property type="component" value="Unassembled WGS sequence"/>
</dbReference>
<dbReference type="AlphaFoldDB" id="A0AAN5CLU6"/>
<gene>
    <name evidence="2" type="ORF">PMAYCL1PPCAC_16958</name>
</gene>
<protein>
    <submittedName>
        <fullName evidence="2">Uncharacterized protein</fullName>
    </submittedName>
</protein>
<keyword evidence="3" id="KW-1185">Reference proteome</keyword>
<keyword evidence="1" id="KW-0812">Transmembrane</keyword>
<evidence type="ECO:0000256" key="1">
    <source>
        <dbReference type="SAM" id="Phobius"/>
    </source>
</evidence>
<organism evidence="2 3">
    <name type="scientific">Pristionchus mayeri</name>
    <dbReference type="NCBI Taxonomy" id="1317129"/>
    <lineage>
        <taxon>Eukaryota</taxon>
        <taxon>Metazoa</taxon>
        <taxon>Ecdysozoa</taxon>
        <taxon>Nematoda</taxon>
        <taxon>Chromadorea</taxon>
        <taxon>Rhabditida</taxon>
        <taxon>Rhabditina</taxon>
        <taxon>Diplogasteromorpha</taxon>
        <taxon>Diplogasteroidea</taxon>
        <taxon>Neodiplogasteridae</taxon>
        <taxon>Pristionchus</taxon>
    </lineage>
</organism>
<proteinExistence type="predicted"/>
<comment type="caution">
    <text evidence="2">The sequence shown here is derived from an EMBL/GenBank/DDBJ whole genome shotgun (WGS) entry which is preliminary data.</text>
</comment>
<evidence type="ECO:0000313" key="3">
    <source>
        <dbReference type="Proteomes" id="UP001328107"/>
    </source>
</evidence>
<accession>A0AAN5CLU6</accession>
<sequence>MLSSRAVLRAVQLRGVRPFATSIYPGSAFEKKTEHPLEYGNAEHMTKAKFDKDRFHHRTDGGGEDAQVPTKLQRWLLVGTRVYKNLDEIPHFVPLDTMFEMHERLRPIFIAWCLFVFYLTYHFSKRLTSNRVYHAVEDEAFHPKK</sequence>
<dbReference type="EMBL" id="BTRK01000004">
    <property type="protein sequence ID" value="GMR46763.1"/>
    <property type="molecule type" value="Genomic_DNA"/>
</dbReference>